<gene>
    <name evidence="1" type="ORF">QE152_g4973</name>
</gene>
<comment type="caution">
    <text evidence="1">The sequence shown here is derived from an EMBL/GenBank/DDBJ whole genome shotgun (WGS) entry which is preliminary data.</text>
</comment>
<proteinExistence type="predicted"/>
<name>A0AAW1MZR4_POPJA</name>
<dbReference type="AlphaFoldDB" id="A0AAW1MZR4"/>
<reference evidence="1 2" key="1">
    <citation type="journal article" date="2024" name="BMC Genomics">
        <title>De novo assembly and annotation of Popillia japonica's genome with initial clues to its potential as an invasive pest.</title>
        <authorList>
            <person name="Cucini C."/>
            <person name="Boschi S."/>
            <person name="Funari R."/>
            <person name="Cardaioli E."/>
            <person name="Iannotti N."/>
            <person name="Marturano G."/>
            <person name="Paoli F."/>
            <person name="Bruttini M."/>
            <person name="Carapelli A."/>
            <person name="Frati F."/>
            <person name="Nardi F."/>
        </authorList>
    </citation>
    <scope>NUCLEOTIDE SEQUENCE [LARGE SCALE GENOMIC DNA]</scope>
    <source>
        <strain evidence="1">DMR45628</strain>
    </source>
</reference>
<accession>A0AAW1MZR4</accession>
<evidence type="ECO:0000313" key="1">
    <source>
        <dbReference type="EMBL" id="KAK9751582.1"/>
    </source>
</evidence>
<dbReference type="Proteomes" id="UP001458880">
    <property type="component" value="Unassembled WGS sequence"/>
</dbReference>
<organism evidence="1 2">
    <name type="scientific">Popillia japonica</name>
    <name type="common">Japanese beetle</name>
    <dbReference type="NCBI Taxonomy" id="7064"/>
    <lineage>
        <taxon>Eukaryota</taxon>
        <taxon>Metazoa</taxon>
        <taxon>Ecdysozoa</taxon>
        <taxon>Arthropoda</taxon>
        <taxon>Hexapoda</taxon>
        <taxon>Insecta</taxon>
        <taxon>Pterygota</taxon>
        <taxon>Neoptera</taxon>
        <taxon>Endopterygota</taxon>
        <taxon>Coleoptera</taxon>
        <taxon>Polyphaga</taxon>
        <taxon>Scarabaeiformia</taxon>
        <taxon>Scarabaeidae</taxon>
        <taxon>Rutelinae</taxon>
        <taxon>Popillia</taxon>
    </lineage>
</organism>
<evidence type="ECO:0000313" key="2">
    <source>
        <dbReference type="Proteomes" id="UP001458880"/>
    </source>
</evidence>
<protein>
    <submittedName>
        <fullName evidence="1">Uncharacterized protein</fullName>
    </submittedName>
</protein>
<keyword evidence="2" id="KW-1185">Reference proteome</keyword>
<sequence>MRNDPTPTEQQSLRFGSPLLPRLRIETAVTNRSVHPLKMSWIERTTSFQKSIRPPLPGARKLLLHRRWISRTHHGET</sequence>
<dbReference type="EMBL" id="JASPKY010000027">
    <property type="protein sequence ID" value="KAK9751582.1"/>
    <property type="molecule type" value="Genomic_DNA"/>
</dbReference>